<dbReference type="SUPFAM" id="SSF141072">
    <property type="entry name" value="CalX-like"/>
    <property type="match status" value="12"/>
</dbReference>
<evidence type="ECO:0000256" key="6">
    <source>
        <dbReference type="SAM" id="SignalP"/>
    </source>
</evidence>
<evidence type="ECO:0000313" key="11">
    <source>
        <dbReference type="RefSeq" id="XP_014663005.1"/>
    </source>
</evidence>
<dbReference type="Pfam" id="PF03160">
    <property type="entry name" value="Calx-beta"/>
    <property type="match status" value="12"/>
</dbReference>
<evidence type="ECO:0000313" key="9">
    <source>
        <dbReference type="RefSeq" id="XP_014663002.1"/>
    </source>
</evidence>
<protein>
    <submittedName>
        <fullName evidence="9 10">G-protein coupled receptor 98-like</fullName>
    </submittedName>
</protein>
<evidence type="ECO:0000313" key="10">
    <source>
        <dbReference type="RefSeq" id="XP_014663004.1"/>
    </source>
</evidence>
<name>A0ABM1DST4_PRICU</name>
<evidence type="ECO:0000256" key="5">
    <source>
        <dbReference type="SAM" id="MobiDB-lite"/>
    </source>
</evidence>
<dbReference type="PROSITE" id="PS50025">
    <property type="entry name" value="LAM_G_DOMAIN"/>
    <property type="match status" value="1"/>
</dbReference>
<dbReference type="SMART" id="SM00237">
    <property type="entry name" value="Calx_beta"/>
    <property type="match status" value="9"/>
</dbReference>
<dbReference type="GeneID" id="106805788"/>
<dbReference type="SMART" id="SM00282">
    <property type="entry name" value="LamG"/>
    <property type="match status" value="1"/>
</dbReference>
<dbReference type="Gene3D" id="2.60.40.2030">
    <property type="match status" value="11"/>
</dbReference>
<sequence length="1894" mass="205277">MSCKLLAGLCLLGAILTSCAGEAIVSLDPVPLYVDEGVQFNVTVRKAGENSAPFYVVVLIANATASNDFAGTSQVVEFDQGSGPVVKHATFTPFDDHIPEKEEQFRVELRAQAPRNIAKVVEPSSGTVVIRASDDAYGQFRFLQTDPVTVTESPSGPTPVVFTVQRDGGTFDNVTVNYQVFAEDGSEDVADDISPAQGSILFRAGEKNLLLTLYVQPDDLPENTETFRVVLNSASGGASINPAANKTEVPIIISANDAPLRFAQSTFAVDELGGTHDIEIDVLRGLEMDGVTPTGPVQGGASVLLSVIAGSAHEGLDYIARNQSLTFSGGVTRQKFRVTILKDDIPENAENFKVMLSHPGGDAVIAEPSKMNVIIKSNDDHNGVLSFLSPVTGKSPALTVSEDSAPSVELTVLRGGGSFGTVTVQWEVIRTDNDNDPVSADMNPTGGRLTFYEGEKEKVIRFSVNQDSQPEPAEHFLVRLLPGSVTGGARLQNPSETSLFVLDSDDAHGLVEFGPNSLQTLNTAATVRHLSLLLVRGGGSFGNISVDFVADYYPDHNTDKTESGVLGTFACSGCHAASPIVLADGQTSTIFTIPIMDTAFLRVGGRFDVTLSRASRVPPVPGSLSPRIGHKDRASIPVPAALANGEIGFTSVETIYVNEPDDKPLMVPLEVSREGLAGDAYVVWRSHSSQDKDGRSTSKDNGNRNGTVLIKSGSNMGYINIKIMPDNVPETDEEITVNLISVQPANQKLRENARQVKVVVRENDAPGGSFQFSPAMNLSYLLEEDGPALEVAVERSGGMLVKREVQIFISPSSDQKNEADEEFYGGTNVLKFEAGERFKTATVVAVPDGIPELDEEYVLQLISYGEKVSDIGPKSAINITISKNDDPYGMFHFDASALRHTIGESKGNNTIRAEFTVMRDRGKFSPVTLKWHVLPKGNTDVTPLNGTVSFQDGQSAATMLLSSAPDEIPEDDENFTIVLEEPDASMEYRLTAPTSAVLTVKKNDDPVFFADPVNKFAEEPGVVQFTVRRNGSIEHPASIRYRTIPGTAIANQDYMAIDGDLLVFPAGVYERAISVVVRDDEEPENDEIFYIELFGAEGDVVAYTPKANATVMILANDDANGVFRFVPPLIITATEGETLKFGIQRFAGNFGAAQLWWHIVENGTNNEIPRETDFRPVSGFVRFLDQEVEKHFSVDVLADGTPEHDEYFDVKLHNVTGYGPSGQEGRLADEHLRVTVKVFGNDDPYGIFMFDPDTRDQYIAEDFYPGSEDSTVTNLTVVRLQGAYSTVQVLWEVFSDAIAGDLPAAKDLLFLGDYPETVTERPDMRRPLTGTKVLQFSGSQGDYVTISQQYQPLISDIETGFSVSTWIQPVAPQDGYIFAKTSDDGAKHYYTLHLEADTIQFKVTFGYSLMNSKQDGLTHRTLYWSERKNLCDGKWHQILIMLARGEAEFYLNGYFVGRKLTGTTRVIDESGTLLVGGIVPGDVSTYEGLMQDVRVYNRRLDPGEIEELSRAPARKDVKPVSGYLTFLPGVASHMLQLESVQDNEDEGNEVFAVKLLSARGGARITRDDGIGKVTVLKSDNANGLFGFEGDCTPSLAQSEGVDVVCTVQRSFGDEGVVTVHWTVMQWNETAGTYFNGSDFSETSGVLEFLPGERTQRLNLRVVDDAVPETVEVFHVRLVEATSDDGVAGTTNMSGASIDPRGSYSTVTVEANDFPYGLLQFMAGNASRVVGGLIVPATESQQIRTTEEIATLPITIERAQGLLGEISVEWRTVDGTAVSSGKVPPDFQRSSSSAVFQPGVQYRTINITILDNDLPEGEKEFQVELLNPTGGAQIGVGSTIKVIIASSDDAYGMFQFADTSLSVQGQELTDIGSTPIHLTVHRLGGTIGQCYWCTG</sequence>
<dbReference type="InterPro" id="IPR026919">
    <property type="entry name" value="ADGRV1"/>
</dbReference>
<keyword evidence="2" id="KW-0677">Repeat</keyword>
<feature type="region of interest" description="Disordered" evidence="5">
    <location>
        <begin position="687"/>
        <end position="709"/>
    </location>
</feature>
<dbReference type="InterPro" id="IPR038081">
    <property type="entry name" value="CalX-like_sf"/>
</dbReference>
<dbReference type="RefSeq" id="XP_014663004.1">
    <property type="nucleotide sequence ID" value="XM_014807518.1"/>
</dbReference>
<dbReference type="PANTHER" id="PTHR46682">
    <property type="entry name" value="ADHESION G-PROTEIN COUPLED RECEPTOR V1"/>
    <property type="match status" value="1"/>
</dbReference>
<comment type="caution">
    <text evidence="4">Lacks conserved residue(s) required for the propagation of feature annotation.</text>
</comment>
<dbReference type="Gene3D" id="2.60.120.200">
    <property type="match status" value="1"/>
</dbReference>
<feature type="chain" id="PRO_5045022182" evidence="6">
    <location>
        <begin position="22"/>
        <end position="1894"/>
    </location>
</feature>
<evidence type="ECO:0000256" key="2">
    <source>
        <dbReference type="ARBA" id="ARBA00022737"/>
    </source>
</evidence>
<evidence type="ECO:0000256" key="1">
    <source>
        <dbReference type="ARBA" id="ARBA00022729"/>
    </source>
</evidence>
<dbReference type="RefSeq" id="XP_014663005.1">
    <property type="nucleotide sequence ID" value="XM_014807519.1"/>
</dbReference>
<dbReference type="SUPFAM" id="SSF49899">
    <property type="entry name" value="Concanavalin A-like lectins/glucanases"/>
    <property type="match status" value="1"/>
</dbReference>
<feature type="domain" description="Laminin G" evidence="7">
    <location>
        <begin position="1333"/>
        <end position="1517"/>
    </location>
</feature>
<accession>A0ABM1DST4</accession>
<dbReference type="InterPro" id="IPR003644">
    <property type="entry name" value="Calx_beta"/>
</dbReference>
<keyword evidence="3" id="KW-0106">Calcium</keyword>
<reference evidence="9 10" key="1">
    <citation type="submission" date="2025-05" db="UniProtKB">
        <authorList>
            <consortium name="RefSeq"/>
        </authorList>
    </citation>
    <scope>IDENTIFICATION</scope>
</reference>
<dbReference type="PANTHER" id="PTHR46682:SF1">
    <property type="entry name" value="ADHESION G-PROTEIN COUPLED RECEPTOR V1"/>
    <property type="match status" value="1"/>
</dbReference>
<dbReference type="InterPro" id="IPR013320">
    <property type="entry name" value="ConA-like_dom_sf"/>
</dbReference>
<feature type="compositionally biased region" description="Basic and acidic residues" evidence="5">
    <location>
        <begin position="688"/>
        <end position="702"/>
    </location>
</feature>
<keyword evidence="1 6" id="KW-0732">Signal</keyword>
<dbReference type="PROSITE" id="PS51257">
    <property type="entry name" value="PROKAR_LIPOPROTEIN"/>
    <property type="match status" value="1"/>
</dbReference>
<organism evidence="8 11">
    <name type="scientific">Priapulus caudatus</name>
    <name type="common">Priapulid worm</name>
    <dbReference type="NCBI Taxonomy" id="37621"/>
    <lineage>
        <taxon>Eukaryota</taxon>
        <taxon>Metazoa</taxon>
        <taxon>Ecdysozoa</taxon>
        <taxon>Scalidophora</taxon>
        <taxon>Priapulida</taxon>
        <taxon>Priapulimorpha</taxon>
        <taxon>Priapulimorphida</taxon>
        <taxon>Priapulidae</taxon>
        <taxon>Priapulus</taxon>
    </lineage>
</organism>
<dbReference type="InterPro" id="IPR001791">
    <property type="entry name" value="Laminin_G"/>
</dbReference>
<dbReference type="Proteomes" id="UP000695022">
    <property type="component" value="Unplaced"/>
</dbReference>
<evidence type="ECO:0000256" key="3">
    <source>
        <dbReference type="ARBA" id="ARBA00022837"/>
    </source>
</evidence>
<evidence type="ECO:0000256" key="4">
    <source>
        <dbReference type="PROSITE-ProRule" id="PRU00122"/>
    </source>
</evidence>
<dbReference type="Pfam" id="PF13385">
    <property type="entry name" value="Laminin_G_3"/>
    <property type="match status" value="1"/>
</dbReference>
<dbReference type="CDD" id="cd00110">
    <property type="entry name" value="LamG"/>
    <property type="match status" value="1"/>
</dbReference>
<evidence type="ECO:0000259" key="7">
    <source>
        <dbReference type="PROSITE" id="PS50025"/>
    </source>
</evidence>
<keyword evidence="8" id="KW-1185">Reference proteome</keyword>
<gene>
    <name evidence="9 10 11" type="primary">LOC106805788</name>
</gene>
<proteinExistence type="predicted"/>
<feature type="signal peptide" evidence="6">
    <location>
        <begin position="1"/>
        <end position="21"/>
    </location>
</feature>
<dbReference type="RefSeq" id="XP_014663002.1">
    <property type="nucleotide sequence ID" value="XM_014807516.1"/>
</dbReference>
<evidence type="ECO:0000313" key="8">
    <source>
        <dbReference type="Proteomes" id="UP000695022"/>
    </source>
</evidence>